<protein>
    <recommendedName>
        <fullName evidence="2">RNB domain-containing protein</fullName>
    </recommendedName>
</protein>
<dbReference type="PANTHER" id="PTHR23355:SF65">
    <property type="entry name" value="EXORIBONUCLEASE CYT-4, PUTATIVE (AFU_ORTHOLOGUE AFUA_7G01550)-RELATED"/>
    <property type="match status" value="1"/>
</dbReference>
<dbReference type="KEGG" id="scm:SCHCO_02502973"/>
<name>D8Q3R1_SCHCM</name>
<evidence type="ECO:0000256" key="1">
    <source>
        <dbReference type="SAM" id="MobiDB-lite"/>
    </source>
</evidence>
<dbReference type="PANTHER" id="PTHR23355">
    <property type="entry name" value="RIBONUCLEASE"/>
    <property type="match status" value="1"/>
</dbReference>
<dbReference type="FunCoup" id="D8Q3R1">
    <property type="interactions" value="1"/>
</dbReference>
<dbReference type="GO" id="GO:0000175">
    <property type="term" value="F:3'-5'-RNA exonuclease activity"/>
    <property type="evidence" value="ECO:0007669"/>
    <property type="project" value="TreeGrafter"/>
</dbReference>
<sequence>MRLVDRSLENHKRKPIPRDPRDEAERLKAMLATAGGRAPSLDKMEFDQAAKEQLTFAAEDNEMSEERISLGSFLELRGYGTSSMHAVALRNMPINNQAGFEVFTSTGELWKVTTDNILYHIPQFVPLDVIARCGTEFTAQNNHELAARTRILLKLREMDRDIEERRAQFTHPPEAVYEHFRHLDDNQWSTVSPQEVAEAFAVKNREPTTVDILAAHKFMYEHNLYFVRQFSFMSEASYDVRPKAHVDLLSTVLSWARPKAGEKDQRHILQAFAEKAAEVVQKQEQLTAETRDEPLKRVPAEHHWTPNELIILRTLLNAVDVTRENSAYDAVMWYVVGKVFPREIRVSDDTLMQTIRALGVLSPSLNPALLAPSLRLPLNPEAREAAVQKDDALVERAVKRTPVQTPLGPEDFHAVDPLEAVRHDWGDMPVYVVDDVGAHELDDGISVERDGEDVWVHVHIADPASVIPPGHVFAQRAAERIETLYLSDRIYPLLPTSLVQHPVIGSSLGGDRGRPDRVLTFSTKLDADGNLKDYAVRAGLASNVKKMTYDAVDAALGLPRNLPAFPFGAPSTLPPIPSANLDAADLENFRTLHAMAKRCIQRRCDEGIFLNKEYKASPWHIDPGTDKDIYFEPGAFRGAQRVELAVRDVKQESAGARGIIAEAMKLAGRAASLYGLHNDLPLIRRSASAPIPRTDADLEALLDLRDDEGFVEWHEVMGRLEMPSSGAFTLQPSAHFTLGVPEGEGYVRVTSPLRRHADLLAHYNIHHRLSGAEGPVPFDTRTLDEYMHTLRRKTRFKRRIEASENSFWSTIFIKRFVEDLRLGKADGSLLRNLDAYVNMNFGLDGRMMEFRLDSYVPQLGLRIRAFKDDQGLATVPVGHRVQLAVTGASLGLPSYVYGQVDKY</sequence>
<dbReference type="GeneID" id="9592657"/>
<dbReference type="GO" id="GO:0006402">
    <property type="term" value="P:mRNA catabolic process"/>
    <property type="evidence" value="ECO:0007669"/>
    <property type="project" value="TreeGrafter"/>
</dbReference>
<evidence type="ECO:0000313" key="4">
    <source>
        <dbReference type="Proteomes" id="UP000007431"/>
    </source>
</evidence>
<gene>
    <name evidence="3" type="ORF">SCHCODRAFT_55351</name>
</gene>
<dbReference type="Proteomes" id="UP000007431">
    <property type="component" value="Unassembled WGS sequence"/>
</dbReference>
<dbReference type="eggNOG" id="KOG2102">
    <property type="taxonomic scope" value="Eukaryota"/>
</dbReference>
<dbReference type="OMA" id="LRRYMDM"/>
<evidence type="ECO:0000259" key="2">
    <source>
        <dbReference type="SMART" id="SM00955"/>
    </source>
</evidence>
<feature type="region of interest" description="Disordered" evidence="1">
    <location>
        <begin position="1"/>
        <end position="21"/>
    </location>
</feature>
<dbReference type="InterPro" id="IPR012340">
    <property type="entry name" value="NA-bd_OB-fold"/>
</dbReference>
<dbReference type="AlphaFoldDB" id="D8Q3R1"/>
<accession>D8Q3R1</accession>
<organism evidence="4">
    <name type="scientific">Schizophyllum commune (strain H4-8 / FGSC 9210)</name>
    <name type="common">Split gill fungus</name>
    <dbReference type="NCBI Taxonomy" id="578458"/>
    <lineage>
        <taxon>Eukaryota</taxon>
        <taxon>Fungi</taxon>
        <taxon>Dikarya</taxon>
        <taxon>Basidiomycota</taxon>
        <taxon>Agaricomycotina</taxon>
        <taxon>Agaricomycetes</taxon>
        <taxon>Agaricomycetidae</taxon>
        <taxon>Agaricales</taxon>
        <taxon>Schizophyllaceae</taxon>
        <taxon>Schizophyllum</taxon>
    </lineage>
</organism>
<dbReference type="InterPro" id="IPR001900">
    <property type="entry name" value="RNase_II/R"/>
</dbReference>
<dbReference type="OrthoDB" id="2285229at2759"/>
<dbReference type="SMART" id="SM00955">
    <property type="entry name" value="RNB"/>
    <property type="match status" value="1"/>
</dbReference>
<dbReference type="RefSeq" id="XP_003032000.1">
    <property type="nucleotide sequence ID" value="XM_003031954.1"/>
</dbReference>
<evidence type="ECO:0000313" key="3">
    <source>
        <dbReference type="EMBL" id="EFI97097.1"/>
    </source>
</evidence>
<dbReference type="GO" id="GO:0000932">
    <property type="term" value="C:P-body"/>
    <property type="evidence" value="ECO:0007669"/>
    <property type="project" value="TreeGrafter"/>
</dbReference>
<dbReference type="GO" id="GO:0003723">
    <property type="term" value="F:RNA binding"/>
    <property type="evidence" value="ECO:0007669"/>
    <property type="project" value="InterPro"/>
</dbReference>
<dbReference type="STRING" id="578458.D8Q3R1"/>
<dbReference type="SUPFAM" id="SSF50249">
    <property type="entry name" value="Nucleic acid-binding proteins"/>
    <property type="match status" value="1"/>
</dbReference>
<feature type="domain" description="RNB" evidence="2">
    <location>
        <begin position="422"/>
        <end position="771"/>
    </location>
</feature>
<dbReference type="HOGENOM" id="CLU_002512_2_0_1"/>
<proteinExistence type="predicted"/>
<dbReference type="InterPro" id="IPR050180">
    <property type="entry name" value="RNR_Ribonuclease"/>
</dbReference>
<dbReference type="InParanoid" id="D8Q3R1"/>
<dbReference type="Pfam" id="PF00773">
    <property type="entry name" value="RNB"/>
    <property type="match status" value="1"/>
</dbReference>
<dbReference type="EMBL" id="GL377306">
    <property type="protein sequence ID" value="EFI97097.1"/>
    <property type="molecule type" value="Genomic_DNA"/>
</dbReference>
<reference evidence="3 4" key="1">
    <citation type="journal article" date="2010" name="Nat. Biotechnol.">
        <title>Genome sequence of the model mushroom Schizophyllum commune.</title>
        <authorList>
            <person name="Ohm R.A."/>
            <person name="de Jong J.F."/>
            <person name="Lugones L.G."/>
            <person name="Aerts A."/>
            <person name="Kothe E."/>
            <person name="Stajich J.E."/>
            <person name="de Vries R.P."/>
            <person name="Record E."/>
            <person name="Levasseur A."/>
            <person name="Baker S.E."/>
            <person name="Bartholomew K.A."/>
            <person name="Coutinho P.M."/>
            <person name="Erdmann S."/>
            <person name="Fowler T.J."/>
            <person name="Gathman A.C."/>
            <person name="Lombard V."/>
            <person name="Henrissat B."/>
            <person name="Knabe N."/>
            <person name="Kuees U."/>
            <person name="Lilly W.W."/>
            <person name="Lindquist E."/>
            <person name="Lucas S."/>
            <person name="Magnuson J.K."/>
            <person name="Piumi F."/>
            <person name="Raudaskoski M."/>
            <person name="Salamov A."/>
            <person name="Schmutz J."/>
            <person name="Schwarze F.W.M.R."/>
            <person name="vanKuyk P.A."/>
            <person name="Horton J.S."/>
            <person name="Grigoriev I.V."/>
            <person name="Woesten H.A.B."/>
        </authorList>
    </citation>
    <scope>NUCLEOTIDE SEQUENCE [LARGE SCALE GENOMIC DNA]</scope>
    <source>
        <strain evidence="4">H4-8 / FGSC 9210</strain>
    </source>
</reference>
<dbReference type="VEuPathDB" id="FungiDB:SCHCODRAFT_02502973"/>
<keyword evidence="4" id="KW-1185">Reference proteome</keyword>